<feature type="transmembrane region" description="Helical" evidence="6">
    <location>
        <begin position="56"/>
        <end position="78"/>
    </location>
</feature>
<dbReference type="GO" id="GO:0016020">
    <property type="term" value="C:membrane"/>
    <property type="evidence" value="ECO:0007669"/>
    <property type="project" value="UniProtKB-SubCell"/>
</dbReference>
<keyword evidence="3 6" id="KW-1133">Transmembrane helix</keyword>
<comment type="subcellular location">
    <subcellularLocation>
        <location evidence="1">Membrane</location>
        <topology evidence="1">Multi-pass membrane protein</topology>
    </subcellularLocation>
</comment>
<evidence type="ECO:0000256" key="5">
    <source>
        <dbReference type="SAM" id="Coils"/>
    </source>
</evidence>
<organism evidence="7">
    <name type="scientific">uncultured Planctomycetota bacterium</name>
    <dbReference type="NCBI Taxonomy" id="120965"/>
    <lineage>
        <taxon>Bacteria</taxon>
        <taxon>Pseudomonadati</taxon>
        <taxon>Planctomycetota</taxon>
        <taxon>environmental samples</taxon>
    </lineage>
</organism>
<evidence type="ECO:0000313" key="7">
    <source>
        <dbReference type="EMBL" id="BAL56397.1"/>
    </source>
</evidence>
<dbReference type="Gene3D" id="1.20.120.350">
    <property type="entry name" value="Voltage-gated potassium channels. Chain C"/>
    <property type="match status" value="1"/>
</dbReference>
<gene>
    <name evidence="7" type="ORF">HGMM_F37F03C20</name>
</gene>
<evidence type="ECO:0000256" key="2">
    <source>
        <dbReference type="ARBA" id="ARBA00022692"/>
    </source>
</evidence>
<evidence type="ECO:0000256" key="3">
    <source>
        <dbReference type="ARBA" id="ARBA00022989"/>
    </source>
</evidence>
<feature type="transmembrane region" description="Helical" evidence="6">
    <location>
        <begin position="208"/>
        <end position="226"/>
    </location>
</feature>
<accession>H5SJR1</accession>
<evidence type="ECO:0000256" key="6">
    <source>
        <dbReference type="SAM" id="Phobius"/>
    </source>
</evidence>
<feature type="transmembrane region" description="Helical" evidence="6">
    <location>
        <begin position="139"/>
        <end position="157"/>
    </location>
</feature>
<dbReference type="InterPro" id="IPR027359">
    <property type="entry name" value="Volt_channel_dom_sf"/>
</dbReference>
<feature type="coiled-coil region" evidence="5">
    <location>
        <begin position="282"/>
        <end position="323"/>
    </location>
</feature>
<feature type="transmembrane region" description="Helical" evidence="6">
    <location>
        <begin position="177"/>
        <end position="196"/>
    </location>
</feature>
<feature type="transmembrane region" description="Helical" evidence="6">
    <location>
        <begin position="25"/>
        <end position="44"/>
    </location>
</feature>
<dbReference type="EMBL" id="AP011746">
    <property type="protein sequence ID" value="BAL56397.1"/>
    <property type="molecule type" value="Genomic_DNA"/>
</dbReference>
<name>H5SJR1_9BACT</name>
<protein>
    <submittedName>
        <fullName evidence="7">Hypothetical conserved protein</fullName>
    </submittedName>
</protein>
<dbReference type="SUPFAM" id="SSF81324">
    <property type="entry name" value="Voltage-gated potassium channels"/>
    <property type="match status" value="1"/>
</dbReference>
<dbReference type="AlphaFoldDB" id="H5SJR1"/>
<reference evidence="7" key="2">
    <citation type="journal article" date="2012" name="PLoS ONE">
        <title>A Deeply Branching Thermophilic Bacterium with an Ancient Acetyl-CoA Pathway Dominates a Subsurface Ecosystem.</title>
        <authorList>
            <person name="Takami H."/>
            <person name="Noguchi H."/>
            <person name="Takaki Y."/>
            <person name="Uchiyama I."/>
            <person name="Toyoda A."/>
            <person name="Nishi S."/>
            <person name="Chee G.-J."/>
            <person name="Arai W."/>
            <person name="Nunoura T."/>
            <person name="Itoh T."/>
            <person name="Hattori M."/>
            <person name="Takai K."/>
        </authorList>
    </citation>
    <scope>NUCLEOTIDE SEQUENCE</scope>
</reference>
<evidence type="ECO:0000256" key="4">
    <source>
        <dbReference type="ARBA" id="ARBA00023136"/>
    </source>
</evidence>
<keyword evidence="5" id="KW-0175">Coiled coil</keyword>
<keyword evidence="4 6" id="KW-0472">Membrane</keyword>
<keyword evidence="2 6" id="KW-0812">Transmembrane</keyword>
<proteinExistence type="predicted"/>
<reference evidence="7" key="1">
    <citation type="journal article" date="2005" name="Environ. Microbiol.">
        <title>Genetic and functional properties of uncultivated thermophilic crenarchaeotes from a subsurface gold mine as revealed by analysis of genome fragments.</title>
        <authorList>
            <person name="Nunoura T."/>
            <person name="Hirayama H."/>
            <person name="Takami H."/>
            <person name="Oida H."/>
            <person name="Nishi S."/>
            <person name="Shimamura S."/>
            <person name="Suzuki Y."/>
            <person name="Inagaki F."/>
            <person name="Takai K."/>
            <person name="Nealson K.H."/>
            <person name="Horikoshi K."/>
        </authorList>
    </citation>
    <scope>NUCLEOTIDE SEQUENCE</scope>
</reference>
<evidence type="ECO:0000256" key="1">
    <source>
        <dbReference type="ARBA" id="ARBA00004141"/>
    </source>
</evidence>
<sequence length="327" mass="37205">MMVSENKSEGTVAAQTPPAAGTETALAAIFFALALVHLAALGGFSHRYPRADVHPLEIQIMGGALVVVWPLFVLEALVRGRLAWLQGQRFWGLAQALVVLVVPPLRLGFRGYYRTEEIWLPLLSWQKADKQLYRRLEKFFSIPMICLALLVLPILVLEYGWPEWREQYGWFGPTLDAASAAIWLAFALEFILLVNLSSNKLQFCFRHWIELLIVVLPLVEIMPALLTDLVPALRLLRILRLQQLGRFGRVYRLRALVTKLWRAFLILEIVQRLTGQTPEKRLRKLRELLAAKQEEIEELKAEIAQLEERVRQAQGEAAGTKSVKGQT</sequence>